<proteinExistence type="predicted"/>
<feature type="transmembrane region" description="Helical" evidence="1">
    <location>
        <begin position="158"/>
        <end position="177"/>
    </location>
</feature>
<feature type="transmembrane region" description="Helical" evidence="1">
    <location>
        <begin position="63"/>
        <end position="81"/>
    </location>
</feature>
<dbReference type="Proteomes" id="UP001597076">
    <property type="component" value="Unassembled WGS sequence"/>
</dbReference>
<sequence length="195" mass="20937">MALENLVRDERMNAVIGWLLTSTVALGALESVLTGVLLWGGFELVIVATVSVPALITGDWTAMVSWPLLAVATLSVVTGVAEFPSETVVYLAVATVALIVVVELETFASVELSRRFAIGFAVLTTMSLQALWTVAQFYSDQWLGTEYLRSQTELQWDFVIVTVVGLVLGALFEWYAGRFEPAGAVARATTGGDSS</sequence>
<dbReference type="RefSeq" id="WP_390291549.1">
    <property type="nucleotide sequence ID" value="NZ_JBHUDI010000013.1"/>
</dbReference>
<feature type="transmembrane region" description="Helical" evidence="1">
    <location>
        <begin position="116"/>
        <end position="138"/>
    </location>
</feature>
<dbReference type="AlphaFoldDB" id="A0ABD6BMJ2"/>
<reference evidence="2 3" key="1">
    <citation type="journal article" date="2019" name="Int. J. Syst. Evol. Microbiol.">
        <title>The Global Catalogue of Microorganisms (GCM) 10K type strain sequencing project: providing services to taxonomists for standard genome sequencing and annotation.</title>
        <authorList>
            <consortium name="The Broad Institute Genomics Platform"/>
            <consortium name="The Broad Institute Genome Sequencing Center for Infectious Disease"/>
            <person name="Wu L."/>
            <person name="Ma J."/>
        </authorList>
    </citation>
    <scope>NUCLEOTIDE SEQUENCE [LARGE SCALE GENOMIC DNA]</scope>
    <source>
        <strain evidence="2 3">CGMCC 1.12230</strain>
    </source>
</reference>
<accession>A0ABD6BMJ2</accession>
<evidence type="ECO:0000313" key="3">
    <source>
        <dbReference type="Proteomes" id="UP001597076"/>
    </source>
</evidence>
<keyword evidence="1" id="KW-1133">Transmembrane helix</keyword>
<organism evidence="2 3">
    <name type="scientific">Haloarchaeobius amylolyticus</name>
    <dbReference type="NCBI Taxonomy" id="1198296"/>
    <lineage>
        <taxon>Archaea</taxon>
        <taxon>Methanobacteriati</taxon>
        <taxon>Methanobacteriota</taxon>
        <taxon>Stenosarchaea group</taxon>
        <taxon>Halobacteria</taxon>
        <taxon>Halobacteriales</taxon>
        <taxon>Halorubellaceae</taxon>
        <taxon>Haloarchaeobius</taxon>
    </lineage>
</organism>
<feature type="transmembrane region" description="Helical" evidence="1">
    <location>
        <begin position="87"/>
        <end position="104"/>
    </location>
</feature>
<keyword evidence="1" id="KW-0812">Transmembrane</keyword>
<dbReference type="EMBL" id="JBHUDI010000013">
    <property type="protein sequence ID" value="MFD1565849.1"/>
    <property type="molecule type" value="Genomic_DNA"/>
</dbReference>
<feature type="transmembrane region" description="Helical" evidence="1">
    <location>
        <begin position="12"/>
        <end position="29"/>
    </location>
</feature>
<evidence type="ECO:0000313" key="2">
    <source>
        <dbReference type="EMBL" id="MFD1565849.1"/>
    </source>
</evidence>
<keyword evidence="3" id="KW-1185">Reference proteome</keyword>
<name>A0ABD6BMJ2_9EURY</name>
<protein>
    <submittedName>
        <fullName evidence="2">Uncharacterized protein</fullName>
    </submittedName>
</protein>
<evidence type="ECO:0000256" key="1">
    <source>
        <dbReference type="SAM" id="Phobius"/>
    </source>
</evidence>
<keyword evidence="1" id="KW-0472">Membrane</keyword>
<feature type="transmembrane region" description="Helical" evidence="1">
    <location>
        <begin position="35"/>
        <end position="56"/>
    </location>
</feature>
<comment type="caution">
    <text evidence="2">The sequence shown here is derived from an EMBL/GenBank/DDBJ whole genome shotgun (WGS) entry which is preliminary data.</text>
</comment>
<gene>
    <name evidence="2" type="ORF">ACFR99_20210</name>
</gene>